<dbReference type="EMBL" id="LN902846">
    <property type="protein sequence ID" value="CUT99698.1"/>
    <property type="molecule type" value="Genomic_DNA"/>
</dbReference>
<reference evidence="2" key="1">
    <citation type="journal article" date="2013" name="Nature">
        <title>The genomes of four tapeworm species reveal adaptations to parasitism.</title>
        <authorList>
            <person name="Tsai I.J."/>
            <person name="Zarowiecki M."/>
            <person name="Holroyd N."/>
            <person name="Garciarrubio A."/>
            <person name="Sanchez-Flores A."/>
            <person name="Brooks K.L."/>
            <person name="Tracey A."/>
            <person name="Bobes R.J."/>
            <person name="Fragoso G."/>
            <person name="Sciutto E."/>
            <person name="Aslett M."/>
            <person name="Beasley H."/>
            <person name="Bennett H.M."/>
            <person name="Cai J."/>
            <person name="Camicia F."/>
            <person name="Clark R."/>
            <person name="Cucher M."/>
            <person name="De Silva N."/>
            <person name="Day T.A."/>
            <person name="Deplazes P."/>
            <person name="Estrada K."/>
            <person name="Fernandez C."/>
            <person name="Holland P.W."/>
            <person name="Hou J."/>
            <person name="Hu S."/>
            <person name="Huckvale T."/>
            <person name="Hung S.S."/>
            <person name="Kamenetzky L."/>
            <person name="Keane J.A."/>
            <person name="Kiss F."/>
            <person name="Koziol U."/>
            <person name="Lambert O."/>
            <person name="Liu K."/>
            <person name="Luo X."/>
            <person name="Luo Y."/>
            <person name="Macchiaroli N."/>
            <person name="Nichol S."/>
            <person name="Paps J."/>
            <person name="Parkinson J."/>
            <person name="Pouchkina-Stantcheva N."/>
            <person name="Riddiford N."/>
            <person name="Rosenzvit M."/>
            <person name="Salinas G."/>
            <person name="Wasmuth J.D."/>
            <person name="Zamanian M."/>
            <person name="Zheng Y."/>
            <person name="Cai X."/>
            <person name="Soberon X."/>
            <person name="Olson P.D."/>
            <person name="Laclette J.P."/>
            <person name="Brehm K."/>
            <person name="Berriman M."/>
            <person name="Garciarrubio A."/>
            <person name="Bobes R.J."/>
            <person name="Fragoso G."/>
            <person name="Sanchez-Flores A."/>
            <person name="Estrada K."/>
            <person name="Cevallos M.A."/>
            <person name="Morett E."/>
            <person name="Gonzalez V."/>
            <person name="Portillo T."/>
            <person name="Ochoa-Leyva A."/>
            <person name="Jose M.V."/>
            <person name="Sciutto E."/>
            <person name="Landa A."/>
            <person name="Jimenez L."/>
            <person name="Valdes V."/>
            <person name="Carrero J.C."/>
            <person name="Larralde C."/>
            <person name="Morales-Montor J."/>
            <person name="Limon-Lason J."/>
            <person name="Soberon X."/>
            <person name="Laclette J.P."/>
        </authorList>
    </citation>
    <scope>NUCLEOTIDE SEQUENCE [LARGE SCALE GENOMIC DNA]</scope>
</reference>
<sequence>MCNPDERKKKGVGYWYGPETMLPDGDEDERENGVNTSYKQDVEQESRKGQWTSCLHKLANSGFLRKKPGLVETPNKIVWRDTADYQTTGGMVTGKA</sequence>
<evidence type="ECO:0000256" key="1">
    <source>
        <dbReference type="SAM" id="MobiDB-lite"/>
    </source>
</evidence>
<accession>A0A0S4MQN2</accession>
<proteinExistence type="predicted"/>
<evidence type="ECO:0000313" key="2">
    <source>
        <dbReference type="EMBL" id="CUT99698.1"/>
    </source>
</evidence>
<organism evidence="2 3">
    <name type="scientific">Echinococcus multilocularis</name>
    <name type="common">Fox tapeworm</name>
    <dbReference type="NCBI Taxonomy" id="6211"/>
    <lineage>
        <taxon>Eukaryota</taxon>
        <taxon>Metazoa</taxon>
        <taxon>Spiralia</taxon>
        <taxon>Lophotrochozoa</taxon>
        <taxon>Platyhelminthes</taxon>
        <taxon>Cestoda</taxon>
        <taxon>Eucestoda</taxon>
        <taxon>Cyclophyllidea</taxon>
        <taxon>Taeniidae</taxon>
        <taxon>Echinococcus</taxon>
    </lineage>
</organism>
<evidence type="ECO:0000313" key="3">
    <source>
        <dbReference type="Proteomes" id="UP000017246"/>
    </source>
</evidence>
<reference evidence="2" key="2">
    <citation type="submission" date="2015-11" db="EMBL/GenBank/DDBJ databases">
        <authorList>
            <person name="Zhang Y."/>
            <person name="Guo Z."/>
        </authorList>
    </citation>
    <scope>NUCLEOTIDE SEQUENCE</scope>
</reference>
<dbReference type="AlphaFoldDB" id="A0A0S4MQN2"/>
<protein>
    <submittedName>
        <fullName evidence="2">Protein Paox</fullName>
    </submittedName>
</protein>
<feature type="region of interest" description="Disordered" evidence="1">
    <location>
        <begin position="1"/>
        <end position="50"/>
    </location>
</feature>
<name>A0A0S4MQN2_ECHMU</name>
<dbReference type="Proteomes" id="UP000017246">
    <property type="component" value="Unassembled WGS sequence"/>
</dbReference>
<keyword evidence="3" id="KW-1185">Reference proteome</keyword>